<evidence type="ECO:0000256" key="4">
    <source>
        <dbReference type="ARBA" id="ARBA00023033"/>
    </source>
</evidence>
<keyword evidence="1 6" id="KW-0285">Flavoprotein</keyword>
<feature type="domain" description="Luciferase-like" evidence="7">
    <location>
        <begin position="22"/>
        <end position="387"/>
    </location>
</feature>
<dbReference type="InterPro" id="IPR036661">
    <property type="entry name" value="Luciferase-like_sf"/>
</dbReference>
<dbReference type="EC" id="1.14.-.-" evidence="8"/>
<keyword evidence="3 8" id="KW-0560">Oxidoreductase</keyword>
<feature type="binding site" evidence="6">
    <location>
        <position position="226"/>
    </location>
    <ligand>
        <name>FMN</name>
        <dbReference type="ChEBI" id="CHEBI:58210"/>
    </ligand>
</feature>
<evidence type="ECO:0000259" key="7">
    <source>
        <dbReference type="Pfam" id="PF00296"/>
    </source>
</evidence>
<dbReference type="CDD" id="cd01095">
    <property type="entry name" value="Nitrilotriacetate_monoxgenase"/>
    <property type="match status" value="1"/>
</dbReference>
<feature type="binding site" evidence="6">
    <location>
        <position position="100"/>
    </location>
    <ligand>
        <name>FMN</name>
        <dbReference type="ChEBI" id="CHEBI:58210"/>
    </ligand>
</feature>
<evidence type="ECO:0000313" key="9">
    <source>
        <dbReference type="Proteomes" id="UP000663792"/>
    </source>
</evidence>
<dbReference type="EMBL" id="JAERWK010000010">
    <property type="protein sequence ID" value="MBM9467473.1"/>
    <property type="molecule type" value="Genomic_DNA"/>
</dbReference>
<name>A0A938YD91_9ACTN</name>
<dbReference type="GO" id="GO:0004497">
    <property type="term" value="F:monooxygenase activity"/>
    <property type="evidence" value="ECO:0007669"/>
    <property type="project" value="UniProtKB-KW"/>
</dbReference>
<dbReference type="Pfam" id="PF00296">
    <property type="entry name" value="Bac_luciferase"/>
    <property type="match status" value="1"/>
</dbReference>
<dbReference type="NCBIfam" id="TIGR03860">
    <property type="entry name" value="FMN_nitrolo"/>
    <property type="match status" value="1"/>
</dbReference>
<dbReference type="PANTHER" id="PTHR30011:SF16">
    <property type="entry name" value="C2H2 FINGER DOMAIN TRANSCRIPTION FACTOR (EUROFUNG)-RELATED"/>
    <property type="match status" value="1"/>
</dbReference>
<evidence type="ECO:0000256" key="5">
    <source>
        <dbReference type="ARBA" id="ARBA00033748"/>
    </source>
</evidence>
<feature type="binding site" evidence="6">
    <location>
        <position position="154"/>
    </location>
    <ligand>
        <name>FMN</name>
        <dbReference type="ChEBI" id="CHEBI:58210"/>
    </ligand>
</feature>
<evidence type="ECO:0000256" key="2">
    <source>
        <dbReference type="ARBA" id="ARBA00022643"/>
    </source>
</evidence>
<evidence type="ECO:0000256" key="6">
    <source>
        <dbReference type="PIRSR" id="PIRSR000337-1"/>
    </source>
</evidence>
<keyword evidence="4 8" id="KW-0503">Monooxygenase</keyword>
<dbReference type="InterPro" id="IPR016215">
    <property type="entry name" value="NTA_MOA"/>
</dbReference>
<dbReference type="Proteomes" id="UP000663792">
    <property type="component" value="Unassembled WGS sequence"/>
</dbReference>
<feature type="binding site" evidence="6">
    <location>
        <position position="57"/>
    </location>
    <ligand>
        <name>FMN</name>
        <dbReference type="ChEBI" id="CHEBI:58210"/>
    </ligand>
</feature>
<keyword evidence="2 6" id="KW-0288">FMN</keyword>
<feature type="binding site" evidence="6">
    <location>
        <position position="150"/>
    </location>
    <ligand>
        <name>FMN</name>
        <dbReference type="ChEBI" id="CHEBI:58210"/>
    </ligand>
</feature>
<dbReference type="RefSeq" id="WP_205260403.1">
    <property type="nucleotide sequence ID" value="NZ_JAERWK010000010.1"/>
</dbReference>
<organism evidence="8 9">
    <name type="scientific">Nakamurella leprariae</name>
    <dbReference type="NCBI Taxonomy" id="2803911"/>
    <lineage>
        <taxon>Bacteria</taxon>
        <taxon>Bacillati</taxon>
        <taxon>Actinomycetota</taxon>
        <taxon>Actinomycetes</taxon>
        <taxon>Nakamurellales</taxon>
        <taxon>Nakamurellaceae</taxon>
        <taxon>Nakamurella</taxon>
    </lineage>
</organism>
<accession>A0A938YD91</accession>
<protein>
    <submittedName>
        <fullName evidence="8">NtaA/DmoA family FMN-dependent monooxygenase</fullName>
        <ecNumber evidence="8">1.14.-.-</ecNumber>
    </submittedName>
</protein>
<evidence type="ECO:0000313" key="8">
    <source>
        <dbReference type="EMBL" id="MBM9467473.1"/>
    </source>
</evidence>
<dbReference type="SUPFAM" id="SSF51679">
    <property type="entry name" value="Bacterial luciferase-like"/>
    <property type="match status" value="1"/>
</dbReference>
<comment type="similarity">
    <text evidence="5">Belongs to the NtaA/SnaA/DszA monooxygenase family.</text>
</comment>
<keyword evidence="9" id="KW-1185">Reference proteome</keyword>
<evidence type="ECO:0000256" key="1">
    <source>
        <dbReference type="ARBA" id="ARBA00022630"/>
    </source>
</evidence>
<dbReference type="GO" id="GO:0016705">
    <property type="term" value="F:oxidoreductase activity, acting on paired donors, with incorporation or reduction of molecular oxygen"/>
    <property type="evidence" value="ECO:0007669"/>
    <property type="project" value="InterPro"/>
</dbReference>
<dbReference type="Gene3D" id="3.20.20.30">
    <property type="entry name" value="Luciferase-like domain"/>
    <property type="match status" value="1"/>
</dbReference>
<sequence length="447" mass="48952">MTNRQQIHLGLISTICAGGTAWRHPAADPAGATQISAYVQEAQLAERGLFDLYFLADSSGLRTDPPELWSRRPFFHNALEPITALAAVATRTERIGLGGTATTTYYEPYHIARFFQSLDHISNGRSAWNAVTSANAFISLNFGQQDLLAHGSRYDRAREFLKAVDAFWETWDEDAFVYDKAEGTYYSPDKLHPVWFQGEHVQVLGGGLNIERGPQGKPVIIQAGGSPDGRQLAAESAEVVFSGAKTVSEGRAYNEDVRSRMVAVGRDPEGIKLLPSITVVVAETAAQAQEDVERMRGLADDETSALAMAVDLEVDVRGLPLDAPIPRDLIPASAKYHSQFFQQIVAKIDAENPTLRELARWYGSGRTVHGTATTVVDVMEEWVTGGAADGFIVHVEPGGLQSFVDLVIPELQRREMYRTEYRGTTLRDHLGLPVPTSRSLADGLSAR</sequence>
<dbReference type="PANTHER" id="PTHR30011">
    <property type="entry name" value="ALKANESULFONATE MONOOXYGENASE-RELATED"/>
    <property type="match status" value="1"/>
</dbReference>
<comment type="caution">
    <text evidence="8">The sequence shown here is derived from an EMBL/GenBank/DDBJ whole genome shotgun (WGS) entry which is preliminary data.</text>
</comment>
<evidence type="ECO:0000256" key="3">
    <source>
        <dbReference type="ARBA" id="ARBA00023002"/>
    </source>
</evidence>
<dbReference type="InterPro" id="IPR051260">
    <property type="entry name" value="Diverse_substr_monoxygenases"/>
</dbReference>
<proteinExistence type="inferred from homology"/>
<dbReference type="PIRSF" id="PIRSF000337">
    <property type="entry name" value="NTA_MOA"/>
    <property type="match status" value="1"/>
</dbReference>
<dbReference type="AlphaFoldDB" id="A0A938YD91"/>
<gene>
    <name evidence="8" type="ORF">JL106_09315</name>
</gene>
<dbReference type="InterPro" id="IPR011251">
    <property type="entry name" value="Luciferase-like_dom"/>
</dbReference>
<reference evidence="8" key="1">
    <citation type="submission" date="2021-01" db="EMBL/GenBank/DDBJ databases">
        <title>YIM 132084 draft genome.</title>
        <authorList>
            <person name="An D."/>
        </authorList>
    </citation>
    <scope>NUCLEOTIDE SEQUENCE</scope>
    <source>
        <strain evidence="8">YIM 132084</strain>
    </source>
</reference>